<reference evidence="2 3" key="1">
    <citation type="submission" date="2024-06" db="EMBL/GenBank/DDBJ databases">
        <authorList>
            <person name="Pan Q."/>
            <person name="Wen M."/>
            <person name="Jouanno E."/>
            <person name="Zahm M."/>
            <person name="Klopp C."/>
            <person name="Cabau C."/>
            <person name="Louis A."/>
            <person name="Berthelot C."/>
            <person name="Parey E."/>
            <person name="Roest Crollius H."/>
            <person name="Montfort J."/>
            <person name="Robinson-Rechavi M."/>
            <person name="Bouchez O."/>
            <person name="Lampietro C."/>
            <person name="Lopez Roques C."/>
            <person name="Donnadieu C."/>
            <person name="Postlethwait J."/>
            <person name="Bobe J."/>
            <person name="Verreycken H."/>
            <person name="Guiguen Y."/>
        </authorList>
    </citation>
    <scope>NUCLEOTIDE SEQUENCE [LARGE SCALE GENOMIC DNA]</scope>
    <source>
        <strain evidence="2">Up_M1</strain>
        <tissue evidence="2">Testis</tissue>
    </source>
</reference>
<feature type="region of interest" description="Disordered" evidence="1">
    <location>
        <begin position="50"/>
        <end position="95"/>
    </location>
</feature>
<dbReference type="AlphaFoldDB" id="A0ABD0XDG7"/>
<name>A0ABD0XDG7_UMBPY</name>
<accession>A0ABD0XDG7</accession>
<protein>
    <submittedName>
        <fullName evidence="2">Uncharacterized protein</fullName>
    </submittedName>
</protein>
<dbReference type="Proteomes" id="UP001557470">
    <property type="component" value="Unassembled WGS sequence"/>
</dbReference>
<keyword evidence="3" id="KW-1185">Reference proteome</keyword>
<comment type="caution">
    <text evidence="2">The sequence shown here is derived from an EMBL/GenBank/DDBJ whole genome shotgun (WGS) entry which is preliminary data.</text>
</comment>
<organism evidence="2 3">
    <name type="scientific">Umbra pygmaea</name>
    <name type="common">Eastern mudminnow</name>
    <dbReference type="NCBI Taxonomy" id="75934"/>
    <lineage>
        <taxon>Eukaryota</taxon>
        <taxon>Metazoa</taxon>
        <taxon>Chordata</taxon>
        <taxon>Craniata</taxon>
        <taxon>Vertebrata</taxon>
        <taxon>Euteleostomi</taxon>
        <taxon>Actinopterygii</taxon>
        <taxon>Neopterygii</taxon>
        <taxon>Teleostei</taxon>
        <taxon>Protacanthopterygii</taxon>
        <taxon>Esociformes</taxon>
        <taxon>Umbridae</taxon>
        <taxon>Umbra</taxon>
    </lineage>
</organism>
<gene>
    <name evidence="2" type="ORF">UPYG_G00079770</name>
</gene>
<sequence>MVQLTSSSNTVIQLRRKIASINFQAVVQISICKTRPNKCPSSLHRDRCSSCIPSHSRRSESAGHLCSSSKGPEEERKESVPSKTTPAKPVNLGPHGLSSPLFLTTNVKVKVVYHMHRITYIILCRVP</sequence>
<proteinExistence type="predicted"/>
<feature type="compositionally biased region" description="Basic and acidic residues" evidence="1">
    <location>
        <begin position="71"/>
        <end position="80"/>
    </location>
</feature>
<dbReference type="EMBL" id="JAGEUA010000002">
    <property type="protein sequence ID" value="KAL1006963.1"/>
    <property type="molecule type" value="Genomic_DNA"/>
</dbReference>
<evidence type="ECO:0000313" key="2">
    <source>
        <dbReference type="EMBL" id="KAL1006963.1"/>
    </source>
</evidence>
<evidence type="ECO:0000256" key="1">
    <source>
        <dbReference type="SAM" id="MobiDB-lite"/>
    </source>
</evidence>
<evidence type="ECO:0000313" key="3">
    <source>
        <dbReference type="Proteomes" id="UP001557470"/>
    </source>
</evidence>